<dbReference type="OMA" id="HPCTFAR"/>
<dbReference type="InterPro" id="IPR018170">
    <property type="entry name" value="Aldo/ket_reductase_CS"/>
</dbReference>
<dbReference type="InterPro" id="IPR036812">
    <property type="entry name" value="NAD(P)_OxRdtase_dom_sf"/>
</dbReference>
<dbReference type="STRING" id="1237896.T0L4U7"/>
<protein>
    <submittedName>
        <fullName evidence="6">Aldo/keto reductase</fullName>
    </submittedName>
</protein>
<evidence type="ECO:0000259" key="5">
    <source>
        <dbReference type="Pfam" id="PF00248"/>
    </source>
</evidence>
<sequence length="265" mass="29801">MATATGMARYKGRTVTLNTGQILPSIGLGTFQDPDEQEMSVYTALKNGYRHIDTAHNYGTEKQVGRGIRRSVVSRDKVFITTKLWCNSHHPDDVEPALDDSLRDLGVDYVDLYLMHYPCSGYSPNGASSLSTTKGLRRLARKQGNQDYAVQPERQSQHFYWDVSWTKDVAQMARLIDHPILQAIAQKHGKSPIQIALAWGVVNGRCVIPKSTIEWQIKENLEADSIPLYKEDLQQIAKMDQKARFNDPTELFGYKLYVGLDGAAP</sequence>
<evidence type="ECO:0000313" key="6">
    <source>
        <dbReference type="EMBL" id="EQB59519.1"/>
    </source>
</evidence>
<evidence type="ECO:0000256" key="2">
    <source>
        <dbReference type="PIRSR" id="PIRSR000097-1"/>
    </source>
</evidence>
<dbReference type="SUPFAM" id="SSF51430">
    <property type="entry name" value="NAD(P)-linked oxidoreductase"/>
    <property type="match status" value="1"/>
</dbReference>
<accession>T0L4U7</accession>
<keyword evidence="1" id="KW-0560">Oxidoreductase</keyword>
<dbReference type="PRINTS" id="PR00069">
    <property type="entry name" value="ALDKETRDTASE"/>
</dbReference>
<dbReference type="PROSITE" id="PS00798">
    <property type="entry name" value="ALDOKETO_REDUCTASE_1"/>
    <property type="match status" value="1"/>
</dbReference>
<dbReference type="HOGENOM" id="CLU_023205_0_0_1"/>
<feature type="active site" description="Proton donor" evidence="2">
    <location>
        <position position="58"/>
    </location>
</feature>
<feature type="site" description="Lowers pKa of active site Tyr" evidence="4">
    <location>
        <position position="83"/>
    </location>
</feature>
<evidence type="ECO:0000256" key="1">
    <source>
        <dbReference type="ARBA" id="ARBA00023002"/>
    </source>
</evidence>
<feature type="domain" description="NADP-dependent oxidoreductase" evidence="5">
    <location>
        <begin position="178"/>
        <end position="239"/>
    </location>
</feature>
<dbReference type="Gene3D" id="3.20.20.100">
    <property type="entry name" value="NADP-dependent oxidoreductase domain"/>
    <property type="match status" value="2"/>
</dbReference>
<organism evidence="6 7">
    <name type="scientific">Colletotrichum gloeosporioides (strain Cg-14)</name>
    <name type="common">Anthracnose fungus</name>
    <name type="synonym">Glomerella cingulata</name>
    <dbReference type="NCBI Taxonomy" id="1237896"/>
    <lineage>
        <taxon>Eukaryota</taxon>
        <taxon>Fungi</taxon>
        <taxon>Dikarya</taxon>
        <taxon>Ascomycota</taxon>
        <taxon>Pezizomycotina</taxon>
        <taxon>Sordariomycetes</taxon>
        <taxon>Hypocreomycetidae</taxon>
        <taxon>Glomerellales</taxon>
        <taxon>Glomerellaceae</taxon>
        <taxon>Colletotrichum</taxon>
        <taxon>Colletotrichum gloeosporioides species complex</taxon>
    </lineage>
</organism>
<dbReference type="Proteomes" id="UP000015530">
    <property type="component" value="Unassembled WGS sequence"/>
</dbReference>
<dbReference type="InterPro" id="IPR023210">
    <property type="entry name" value="NADP_OxRdtase_dom"/>
</dbReference>
<reference evidence="7" key="1">
    <citation type="journal article" date="2013" name="Mol. Plant Microbe Interact.">
        <title>Global aspects of pacC regulation of pathogenicity genes in Colletotrichum gloeosporioides as revealed by transcriptome analysis.</title>
        <authorList>
            <person name="Alkan N."/>
            <person name="Meng X."/>
            <person name="Friedlander G."/>
            <person name="Reuveni E."/>
            <person name="Sukno S."/>
            <person name="Sherman A."/>
            <person name="Thon M."/>
            <person name="Fluhr R."/>
            <person name="Prusky D."/>
        </authorList>
    </citation>
    <scope>NUCLEOTIDE SEQUENCE [LARGE SCALE GENOMIC DNA]</scope>
    <source>
        <strain evidence="7">Cg-14</strain>
    </source>
</reference>
<evidence type="ECO:0000256" key="3">
    <source>
        <dbReference type="PIRSR" id="PIRSR000097-2"/>
    </source>
</evidence>
<gene>
    <name evidence="6" type="ORF">CGLO_00077</name>
</gene>
<evidence type="ECO:0000256" key="4">
    <source>
        <dbReference type="PIRSR" id="PIRSR000097-3"/>
    </source>
</evidence>
<dbReference type="EMBL" id="AMYD01000023">
    <property type="protein sequence ID" value="EQB59519.1"/>
    <property type="molecule type" value="Genomic_DNA"/>
</dbReference>
<evidence type="ECO:0000313" key="7">
    <source>
        <dbReference type="Proteomes" id="UP000015530"/>
    </source>
</evidence>
<dbReference type="GO" id="GO:0016491">
    <property type="term" value="F:oxidoreductase activity"/>
    <property type="evidence" value="ECO:0007669"/>
    <property type="project" value="UniProtKB-KW"/>
</dbReference>
<proteinExistence type="predicted"/>
<feature type="domain" description="NADP-dependent oxidoreductase" evidence="5">
    <location>
        <begin position="31"/>
        <end position="118"/>
    </location>
</feature>
<dbReference type="InterPro" id="IPR020471">
    <property type="entry name" value="AKR"/>
</dbReference>
<name>T0L4U7_COLGC</name>
<dbReference type="OrthoDB" id="416253at2759"/>
<comment type="caution">
    <text evidence="6">The sequence shown here is derived from an EMBL/GenBank/DDBJ whole genome shotgun (WGS) entry which is preliminary data.</text>
</comment>
<dbReference type="CDD" id="cd19071">
    <property type="entry name" value="AKR_AKR1-5-like"/>
    <property type="match status" value="1"/>
</dbReference>
<dbReference type="PIRSF" id="PIRSF000097">
    <property type="entry name" value="AKR"/>
    <property type="match status" value="1"/>
</dbReference>
<dbReference type="Pfam" id="PF00248">
    <property type="entry name" value="Aldo_ket_red"/>
    <property type="match status" value="2"/>
</dbReference>
<dbReference type="AlphaFoldDB" id="T0L4U7"/>
<feature type="binding site" evidence="3">
    <location>
        <position position="116"/>
    </location>
    <ligand>
        <name>substrate</name>
    </ligand>
</feature>
<dbReference type="PANTHER" id="PTHR11732">
    <property type="entry name" value="ALDO/KETO REDUCTASE"/>
    <property type="match status" value="1"/>
</dbReference>